<keyword evidence="3" id="KW-1185">Reference proteome</keyword>
<dbReference type="PANTHER" id="PTHR43355:SF2">
    <property type="entry name" value="FLAVIN REDUCTASE (NADPH)"/>
    <property type="match status" value="1"/>
</dbReference>
<dbReference type="AlphaFoldDB" id="A0A2U3AK85"/>
<sequence length="208" mass="22318">MKIAIIGATGKAGQKITQEALLRKLDATAIVRDAKKLTFAIPTIEKDVLSLTVQDLAPFDVVINAFGAPFGQEEQHVVVGRHLISLLHGLTTRLIVVGGAGSLFVDSAKTLKVIDTPDFPAEFVATASNQAKNLEDLQASTINWTFISPSAFFDVDGPRTGSFILGKDNLLVNAAGTSYISYADFAIAMIDEVQNTTHIKQRFTVGTK</sequence>
<dbReference type="Gene3D" id="3.40.50.720">
    <property type="entry name" value="NAD(P)-binding Rossmann-like Domain"/>
    <property type="match status" value="1"/>
</dbReference>
<proteinExistence type="predicted"/>
<dbReference type="RefSeq" id="WP_109306485.1">
    <property type="nucleotide sequence ID" value="NZ_BJUF01000005.1"/>
</dbReference>
<dbReference type="InterPro" id="IPR051606">
    <property type="entry name" value="Polyketide_Oxido-like"/>
</dbReference>
<dbReference type="PANTHER" id="PTHR43355">
    <property type="entry name" value="FLAVIN REDUCTASE (NADPH)"/>
    <property type="match status" value="1"/>
</dbReference>
<dbReference type="Pfam" id="PF13460">
    <property type="entry name" value="NAD_binding_10"/>
    <property type="match status" value="1"/>
</dbReference>
<gene>
    <name evidence="2" type="ORF">DEX24_11045</name>
</gene>
<dbReference type="InterPro" id="IPR036291">
    <property type="entry name" value="NAD(P)-bd_dom_sf"/>
</dbReference>
<dbReference type="EMBL" id="QFVR01000014">
    <property type="protein sequence ID" value="PWI24942.1"/>
    <property type="molecule type" value="Genomic_DNA"/>
</dbReference>
<name>A0A2U3AK85_9BACL</name>
<protein>
    <recommendedName>
        <fullName evidence="1">NAD(P)-binding domain-containing protein</fullName>
    </recommendedName>
</protein>
<dbReference type="SUPFAM" id="SSF51735">
    <property type="entry name" value="NAD(P)-binding Rossmann-fold domains"/>
    <property type="match status" value="1"/>
</dbReference>
<comment type="caution">
    <text evidence="2">The sequence shown here is derived from an EMBL/GenBank/DDBJ whole genome shotgun (WGS) entry which is preliminary data.</text>
</comment>
<dbReference type="Proteomes" id="UP000245938">
    <property type="component" value="Unassembled WGS sequence"/>
</dbReference>
<evidence type="ECO:0000313" key="3">
    <source>
        <dbReference type="Proteomes" id="UP000245938"/>
    </source>
</evidence>
<accession>A0A2U3AK85</accession>
<evidence type="ECO:0000313" key="2">
    <source>
        <dbReference type="EMBL" id="PWI24942.1"/>
    </source>
</evidence>
<evidence type="ECO:0000259" key="1">
    <source>
        <dbReference type="Pfam" id="PF13460"/>
    </source>
</evidence>
<organism evidence="2 3">
    <name type="scientific">Kurthia sibirica</name>
    <dbReference type="NCBI Taxonomy" id="202750"/>
    <lineage>
        <taxon>Bacteria</taxon>
        <taxon>Bacillati</taxon>
        <taxon>Bacillota</taxon>
        <taxon>Bacilli</taxon>
        <taxon>Bacillales</taxon>
        <taxon>Caryophanaceae</taxon>
        <taxon>Kurthia</taxon>
    </lineage>
</organism>
<dbReference type="CDD" id="cd05244">
    <property type="entry name" value="BVR-B_like_SDR_a"/>
    <property type="match status" value="1"/>
</dbReference>
<reference evidence="2 3" key="1">
    <citation type="submission" date="2018-05" db="EMBL/GenBank/DDBJ databases">
        <title>Kurthia sibirica genome sequence.</title>
        <authorList>
            <person name="Maclea K.S."/>
            <person name="Goen A.E."/>
        </authorList>
    </citation>
    <scope>NUCLEOTIDE SEQUENCE [LARGE SCALE GENOMIC DNA]</scope>
    <source>
        <strain evidence="2 3">ATCC 49154</strain>
    </source>
</reference>
<dbReference type="OrthoDB" id="9785372at2"/>
<dbReference type="GO" id="GO:0016646">
    <property type="term" value="F:oxidoreductase activity, acting on the CH-NH group of donors, NAD or NADP as acceptor"/>
    <property type="evidence" value="ECO:0007669"/>
    <property type="project" value="TreeGrafter"/>
</dbReference>
<dbReference type="InterPro" id="IPR016040">
    <property type="entry name" value="NAD(P)-bd_dom"/>
</dbReference>
<feature type="domain" description="NAD(P)-binding" evidence="1">
    <location>
        <begin position="7"/>
        <end position="191"/>
    </location>
</feature>